<dbReference type="InterPro" id="IPR001260">
    <property type="entry name" value="Coprogen_oxidase_aer"/>
</dbReference>
<dbReference type="Gene3D" id="3.40.1500.10">
    <property type="entry name" value="Coproporphyrinogen III oxidase, aerobic"/>
    <property type="match status" value="1"/>
</dbReference>
<dbReference type="EC" id="1.3.3.3" evidence="4"/>
<evidence type="ECO:0000256" key="4">
    <source>
        <dbReference type="ARBA" id="ARBA00012869"/>
    </source>
</evidence>
<gene>
    <name evidence="8" type="ORF">R1sor_015772</name>
</gene>
<evidence type="ECO:0000256" key="1">
    <source>
        <dbReference type="ARBA" id="ARBA00005168"/>
    </source>
</evidence>
<dbReference type="SUPFAM" id="SSF102886">
    <property type="entry name" value="Coproporphyrinogen III oxidase"/>
    <property type="match status" value="1"/>
</dbReference>
<organism evidence="8 9">
    <name type="scientific">Riccia sorocarpa</name>
    <dbReference type="NCBI Taxonomy" id="122646"/>
    <lineage>
        <taxon>Eukaryota</taxon>
        <taxon>Viridiplantae</taxon>
        <taxon>Streptophyta</taxon>
        <taxon>Embryophyta</taxon>
        <taxon>Marchantiophyta</taxon>
        <taxon>Marchantiopsida</taxon>
        <taxon>Marchantiidae</taxon>
        <taxon>Marchantiales</taxon>
        <taxon>Ricciaceae</taxon>
        <taxon>Riccia</taxon>
    </lineage>
</organism>
<comment type="caution">
    <text evidence="8">The sequence shown here is derived from an EMBL/GenBank/DDBJ whole genome shotgun (WGS) entry which is preliminary data.</text>
</comment>
<dbReference type="InterPro" id="IPR036406">
    <property type="entry name" value="Coprogen_oxidase_aer_sf"/>
</dbReference>
<dbReference type="AlphaFoldDB" id="A0ABD3HD56"/>
<dbReference type="PANTHER" id="PTHR10755">
    <property type="entry name" value="COPROPORPHYRINOGEN III OXIDASE, MITOCHONDRIAL"/>
    <property type="match status" value="1"/>
</dbReference>
<name>A0ABD3HD56_9MARC</name>
<dbReference type="EMBL" id="JBJQOH010000004">
    <property type="protein sequence ID" value="KAL3689463.1"/>
    <property type="molecule type" value="Genomic_DNA"/>
</dbReference>
<reference evidence="8 9" key="1">
    <citation type="submission" date="2024-09" db="EMBL/GenBank/DDBJ databases">
        <title>Chromosome-scale assembly of Riccia sorocarpa.</title>
        <authorList>
            <person name="Paukszto L."/>
        </authorList>
    </citation>
    <scope>NUCLEOTIDE SEQUENCE [LARGE SCALE GENOMIC DNA]</scope>
    <source>
        <strain evidence="8">LP-2024</strain>
        <tissue evidence="8">Aerial parts of the thallus</tissue>
    </source>
</reference>
<evidence type="ECO:0000256" key="6">
    <source>
        <dbReference type="ARBA" id="ARBA00023244"/>
    </source>
</evidence>
<protein>
    <recommendedName>
        <fullName evidence="4">coproporphyrinogen oxidase</fullName>
        <ecNumber evidence="4">1.3.3.3</ecNumber>
    </recommendedName>
</protein>
<comment type="subunit">
    <text evidence="3">Homodimer.</text>
</comment>
<dbReference type="PANTHER" id="PTHR10755:SF0">
    <property type="entry name" value="OXYGEN-DEPENDENT COPROPORPHYRINOGEN-III OXIDASE, MITOCHONDRIAL"/>
    <property type="match status" value="1"/>
</dbReference>
<comment type="similarity">
    <text evidence="2">Belongs to the aerobic coproporphyrinogen-III oxidase family.</text>
</comment>
<evidence type="ECO:0000256" key="5">
    <source>
        <dbReference type="ARBA" id="ARBA00023002"/>
    </source>
</evidence>
<dbReference type="GO" id="GO:0004109">
    <property type="term" value="F:coproporphyrinogen oxidase activity"/>
    <property type="evidence" value="ECO:0007669"/>
    <property type="project" value="UniProtKB-EC"/>
</dbReference>
<dbReference type="GO" id="GO:0006779">
    <property type="term" value="P:porphyrin-containing compound biosynthetic process"/>
    <property type="evidence" value="ECO:0007669"/>
    <property type="project" value="UniProtKB-KW"/>
</dbReference>
<evidence type="ECO:0000313" key="8">
    <source>
        <dbReference type="EMBL" id="KAL3689463.1"/>
    </source>
</evidence>
<evidence type="ECO:0000256" key="7">
    <source>
        <dbReference type="ARBA" id="ARBA00049102"/>
    </source>
</evidence>
<keyword evidence="6" id="KW-0627">Porphyrin biosynthesis</keyword>
<evidence type="ECO:0000256" key="3">
    <source>
        <dbReference type="ARBA" id="ARBA00011738"/>
    </source>
</evidence>
<evidence type="ECO:0000256" key="2">
    <source>
        <dbReference type="ARBA" id="ARBA00010644"/>
    </source>
</evidence>
<dbReference type="Proteomes" id="UP001633002">
    <property type="component" value="Unassembled WGS sequence"/>
</dbReference>
<comment type="catalytic activity">
    <reaction evidence="7">
        <text>coproporphyrinogen III + O2 + 2 H(+) = protoporphyrinogen IX + 2 CO2 + 2 H2O</text>
        <dbReference type="Rhea" id="RHEA:18257"/>
        <dbReference type="ChEBI" id="CHEBI:15377"/>
        <dbReference type="ChEBI" id="CHEBI:15378"/>
        <dbReference type="ChEBI" id="CHEBI:15379"/>
        <dbReference type="ChEBI" id="CHEBI:16526"/>
        <dbReference type="ChEBI" id="CHEBI:57307"/>
        <dbReference type="ChEBI" id="CHEBI:57309"/>
        <dbReference type="EC" id="1.3.3.3"/>
    </reaction>
</comment>
<comment type="pathway">
    <text evidence="1">Porphyrin-containing compound metabolism; protoporphyrin-IX biosynthesis; protoporphyrinogen-IX from coproporphyrinogen-III (O2 route): step 1/1.</text>
</comment>
<proteinExistence type="inferred from homology"/>
<evidence type="ECO:0000313" key="9">
    <source>
        <dbReference type="Proteomes" id="UP001633002"/>
    </source>
</evidence>
<accession>A0ABD3HD56</accession>
<dbReference type="Pfam" id="PF01218">
    <property type="entry name" value="Coprogen_oxidas"/>
    <property type="match status" value="1"/>
</dbReference>
<keyword evidence="5" id="KW-0560">Oxidoreductase</keyword>
<sequence>MILTFYPKFRKWCDHYFLIKHRGRGLGGIFFDDLNELLGFATEYADSVILAYIPRLEKRKECRLHKKQGLAATEERAIRRVYDRGTTFGLQTGDQREYPYVHTLTSRWEYDRVSLGTQRNEEATEEWKLVDACRNPPEWL</sequence>
<keyword evidence="9" id="KW-1185">Reference proteome</keyword>